<dbReference type="Pfam" id="PF20637">
    <property type="entry name" value="ATG5_HBR"/>
    <property type="match status" value="1"/>
</dbReference>
<dbReference type="Pfam" id="PF04106">
    <property type="entry name" value="ATG5_UblB"/>
    <property type="match status" value="1"/>
</dbReference>
<dbReference type="GO" id="GO:0000422">
    <property type="term" value="P:autophagy of mitochondrion"/>
    <property type="evidence" value="ECO:0007669"/>
    <property type="project" value="TreeGrafter"/>
</dbReference>
<dbReference type="GO" id="GO:0034727">
    <property type="term" value="P:piecemeal microautophagy of the nucleus"/>
    <property type="evidence" value="ECO:0007669"/>
    <property type="project" value="TreeGrafter"/>
</dbReference>
<evidence type="ECO:0000256" key="6">
    <source>
        <dbReference type="ARBA" id="ARBA00023006"/>
    </source>
</evidence>
<dbReference type="EMBL" id="LT635764">
    <property type="protein sequence ID" value="SGZ48531.1"/>
    <property type="molecule type" value="Genomic_DNA"/>
</dbReference>
<evidence type="ECO:0000256" key="5">
    <source>
        <dbReference type="ARBA" id="ARBA00022843"/>
    </source>
</evidence>
<evidence type="ECO:0000256" key="1">
    <source>
        <dbReference type="ARBA" id="ARBA00004623"/>
    </source>
</evidence>
<dbReference type="InterPro" id="IPR048939">
    <property type="entry name" value="ATG5_UblA"/>
</dbReference>
<keyword evidence="4 7" id="KW-1017">Isopeptide bond</keyword>
<dbReference type="GO" id="GO:0044233">
    <property type="term" value="C:mitochondria-associated endoplasmic reticulum membrane contact site"/>
    <property type="evidence" value="ECO:0007669"/>
    <property type="project" value="TreeGrafter"/>
</dbReference>
<dbReference type="PANTHER" id="PTHR13040">
    <property type="entry name" value="AUTOPHAGY PROTEIN 5"/>
    <property type="match status" value="1"/>
</dbReference>
<proteinExistence type="inferred from homology"/>
<feature type="domain" description="Autophagy protein ATG5 UblB" evidence="8">
    <location>
        <begin position="182"/>
        <end position="223"/>
    </location>
</feature>
<dbReference type="PANTHER" id="PTHR13040:SF2">
    <property type="entry name" value="AUTOPHAGY PROTEIN 5"/>
    <property type="match status" value="1"/>
</dbReference>
<dbReference type="GO" id="GO:0006995">
    <property type="term" value="P:cellular response to nitrogen starvation"/>
    <property type="evidence" value="ECO:0007669"/>
    <property type="project" value="TreeGrafter"/>
</dbReference>
<dbReference type="Gene3D" id="3.10.20.620">
    <property type="match status" value="1"/>
</dbReference>
<evidence type="ECO:0000256" key="7">
    <source>
        <dbReference type="RuleBase" id="RU361202"/>
    </source>
</evidence>
<dbReference type="Pfam" id="PF20638">
    <property type="entry name" value="ATG5_UblA"/>
    <property type="match status" value="1"/>
</dbReference>
<dbReference type="InterPro" id="IPR042526">
    <property type="entry name" value="Atg5_HR"/>
</dbReference>
<dbReference type="GO" id="GO:0005776">
    <property type="term" value="C:autophagosome"/>
    <property type="evidence" value="ECO:0007669"/>
    <property type="project" value="TreeGrafter"/>
</dbReference>
<comment type="function">
    <text evidence="7">Involved in cytoplasm to vacuole transport (Cvt) and autophagic vesicle formation.</text>
</comment>
<feature type="domain" description="Autophagy protein ATG5 UblA" evidence="10">
    <location>
        <begin position="8"/>
        <end position="94"/>
    </location>
</feature>
<dbReference type="InterPro" id="IPR048940">
    <property type="entry name" value="ATG5_HBR"/>
</dbReference>
<dbReference type="Proteomes" id="UP000182259">
    <property type="component" value="Chromosome I"/>
</dbReference>
<reference evidence="11 12" key="1">
    <citation type="submission" date="2016-10" db="EMBL/GenBank/DDBJ databases">
        <authorList>
            <person name="de Groot N.N."/>
        </authorList>
    </citation>
    <scope>NUCLEOTIDE SEQUENCE [LARGE SCALE GENOMIC DNA]</scope>
    <source>
        <strain evidence="11 12">PYCC 4715</strain>
    </source>
</reference>
<dbReference type="AlphaFoldDB" id="A0A1L0BC26"/>
<evidence type="ECO:0000313" key="11">
    <source>
        <dbReference type="EMBL" id="SGZ48531.1"/>
    </source>
</evidence>
<keyword evidence="7" id="KW-0813">Transport</keyword>
<evidence type="ECO:0000256" key="3">
    <source>
        <dbReference type="ARBA" id="ARBA00011554"/>
    </source>
</evidence>
<comment type="subunit">
    <text evidence="3 7">Conjugated with ATG12.</text>
</comment>
<dbReference type="GO" id="GO:0061908">
    <property type="term" value="C:phagophore"/>
    <property type="evidence" value="ECO:0007669"/>
    <property type="project" value="TreeGrafter"/>
</dbReference>
<gene>
    <name evidence="11" type="ORF">SAMEA4029009_CIC11G00000003352</name>
</gene>
<evidence type="ECO:0000259" key="8">
    <source>
        <dbReference type="Pfam" id="PF04106"/>
    </source>
</evidence>
<name>A0A1L0BC26_9ASCO</name>
<evidence type="ECO:0000256" key="2">
    <source>
        <dbReference type="ARBA" id="ARBA00006910"/>
    </source>
</evidence>
<evidence type="ECO:0000256" key="4">
    <source>
        <dbReference type="ARBA" id="ARBA00022499"/>
    </source>
</evidence>
<organism evidence="11 12">
    <name type="scientific">Sungouiella intermedia</name>
    <dbReference type="NCBI Taxonomy" id="45354"/>
    <lineage>
        <taxon>Eukaryota</taxon>
        <taxon>Fungi</taxon>
        <taxon>Dikarya</taxon>
        <taxon>Ascomycota</taxon>
        <taxon>Saccharomycotina</taxon>
        <taxon>Pichiomycetes</taxon>
        <taxon>Metschnikowiaceae</taxon>
        <taxon>Sungouiella</taxon>
    </lineage>
</organism>
<keyword evidence="7" id="KW-0472">Membrane</keyword>
<dbReference type="GO" id="GO:0019776">
    <property type="term" value="F:Atg8-family ligase activity"/>
    <property type="evidence" value="ECO:0007669"/>
    <property type="project" value="TreeGrafter"/>
</dbReference>
<accession>A0A1L0BC26</accession>
<feature type="domain" description="Autophagy protein ATG5 alpha-helical bundle region" evidence="9">
    <location>
        <begin position="121"/>
        <end position="176"/>
    </location>
</feature>
<dbReference type="Gene3D" id="3.10.20.90">
    <property type="entry name" value="Phosphatidylinositol 3-kinase Catalytic Subunit, Chain A, domain 1"/>
    <property type="match status" value="1"/>
</dbReference>
<dbReference type="InterPro" id="IPR042527">
    <property type="entry name" value="Atg5_UblA_dom_sf"/>
</dbReference>
<protein>
    <recommendedName>
        <fullName evidence="7">Autophagy protein 5</fullName>
    </recommendedName>
</protein>
<dbReference type="InterPro" id="IPR048318">
    <property type="entry name" value="ATG5_UblB"/>
</dbReference>
<keyword evidence="5 7" id="KW-0832">Ubl conjugation</keyword>
<evidence type="ECO:0000313" key="12">
    <source>
        <dbReference type="Proteomes" id="UP000182259"/>
    </source>
</evidence>
<dbReference type="GO" id="GO:0034045">
    <property type="term" value="C:phagophore assembly site membrane"/>
    <property type="evidence" value="ECO:0007669"/>
    <property type="project" value="UniProtKB-SubCell"/>
</dbReference>
<comment type="subcellular location">
    <subcellularLocation>
        <location evidence="1 7">Preautophagosomal structure membrane</location>
        <topology evidence="1 7">Peripheral membrane protein</topology>
    </subcellularLocation>
</comment>
<sequence>MNNIKHRVWNGSINVRIVRDGAEYLLLVHRNSYFPLYFPVIARFFTTILGKDIRKIWLQYQDVPLKWNLPVGVLYDLLFLPTHSASENWTLELQYETRDVAFPKDDIIPFQANGSTIDYEKLLNELFINHLKQSCYVMTGNSRAVMNLSENDTKSLWTAMVNHDYGVFTSIMKKVLLKTLLRVPIKLYLAGSSTLIQAPVFPAKDLEKQTTLRDVLAQWLPEIVVYVLSS</sequence>
<dbReference type="Gene3D" id="1.10.246.190">
    <property type="entry name" value="Autophagy protein Apg5, helix rich domain"/>
    <property type="match status" value="1"/>
</dbReference>
<evidence type="ECO:0000259" key="9">
    <source>
        <dbReference type="Pfam" id="PF20637"/>
    </source>
</evidence>
<keyword evidence="6 7" id="KW-0072">Autophagy</keyword>
<comment type="similarity">
    <text evidence="2 7">Belongs to the ATG5 family.</text>
</comment>
<evidence type="ECO:0000259" key="10">
    <source>
        <dbReference type="Pfam" id="PF20638"/>
    </source>
</evidence>
<dbReference type="InterPro" id="IPR007239">
    <property type="entry name" value="Atg5"/>
</dbReference>
<dbReference type="GO" id="GO:0034274">
    <property type="term" value="C:Atg12-Atg5-Atg16 complex"/>
    <property type="evidence" value="ECO:0007669"/>
    <property type="project" value="TreeGrafter"/>
</dbReference>